<comment type="caution">
    <text evidence="1">The sequence shown here is derived from an EMBL/GenBank/DDBJ whole genome shotgun (WGS) entry which is preliminary data.</text>
</comment>
<protein>
    <submittedName>
        <fullName evidence="1">Uncharacterized protein</fullName>
    </submittedName>
</protein>
<evidence type="ECO:0000313" key="1">
    <source>
        <dbReference type="EMBL" id="GIY01532.1"/>
    </source>
</evidence>
<organism evidence="1 2">
    <name type="scientific">Caerostris darwini</name>
    <dbReference type="NCBI Taxonomy" id="1538125"/>
    <lineage>
        <taxon>Eukaryota</taxon>
        <taxon>Metazoa</taxon>
        <taxon>Ecdysozoa</taxon>
        <taxon>Arthropoda</taxon>
        <taxon>Chelicerata</taxon>
        <taxon>Arachnida</taxon>
        <taxon>Araneae</taxon>
        <taxon>Araneomorphae</taxon>
        <taxon>Entelegynae</taxon>
        <taxon>Araneoidea</taxon>
        <taxon>Araneidae</taxon>
        <taxon>Caerostris</taxon>
    </lineage>
</organism>
<proteinExistence type="predicted"/>
<reference evidence="1 2" key="1">
    <citation type="submission" date="2021-06" db="EMBL/GenBank/DDBJ databases">
        <title>Caerostris darwini draft genome.</title>
        <authorList>
            <person name="Kono N."/>
            <person name="Arakawa K."/>
        </authorList>
    </citation>
    <scope>NUCLEOTIDE SEQUENCE [LARGE SCALE GENOMIC DNA]</scope>
</reference>
<name>A0AAV4Q010_9ARAC</name>
<keyword evidence="2" id="KW-1185">Reference proteome</keyword>
<dbReference type="AlphaFoldDB" id="A0AAV4Q010"/>
<dbReference type="EMBL" id="BPLQ01003585">
    <property type="protein sequence ID" value="GIY01532.1"/>
    <property type="molecule type" value="Genomic_DNA"/>
</dbReference>
<gene>
    <name evidence="1" type="ORF">CDAR_82471</name>
</gene>
<dbReference type="Proteomes" id="UP001054837">
    <property type="component" value="Unassembled WGS sequence"/>
</dbReference>
<accession>A0AAV4Q010</accession>
<sequence>MRRHLLVADRADHFISGNRIIFSQLPLRSYLLPFNKRFHSGLCVILFSRLLLINSFPPSPVFHCSPGYQSSGVVSGELGVLFPEKKIYPGIGIGCMGPFVMEPPRSFPLGLQGRALISPAPSSAPGIWNI</sequence>
<evidence type="ECO:0000313" key="2">
    <source>
        <dbReference type="Proteomes" id="UP001054837"/>
    </source>
</evidence>